<evidence type="ECO:0000256" key="3">
    <source>
        <dbReference type="ARBA" id="ARBA00022771"/>
    </source>
</evidence>
<feature type="region of interest" description="Disordered" evidence="6">
    <location>
        <begin position="512"/>
        <end position="536"/>
    </location>
</feature>
<keyword evidence="4" id="KW-0862">Zinc</keyword>
<dbReference type="Pfam" id="PF00096">
    <property type="entry name" value="zf-C2H2"/>
    <property type="match status" value="1"/>
</dbReference>
<evidence type="ECO:0000256" key="2">
    <source>
        <dbReference type="ARBA" id="ARBA00022737"/>
    </source>
</evidence>
<evidence type="ECO:0000259" key="7">
    <source>
        <dbReference type="PROSITE" id="PS50097"/>
    </source>
</evidence>
<dbReference type="FunFam" id="3.30.160.60:FF:000065">
    <property type="entry name" value="B-cell CLL/lymphoma 6, member B"/>
    <property type="match status" value="1"/>
</dbReference>
<dbReference type="InterPro" id="IPR036236">
    <property type="entry name" value="Znf_C2H2_sf"/>
</dbReference>
<dbReference type="FunFam" id="3.30.160.60:FF:000110">
    <property type="entry name" value="Zinc finger protein-like"/>
    <property type="match status" value="1"/>
</dbReference>
<dbReference type="GO" id="GO:0000981">
    <property type="term" value="F:DNA-binding transcription factor activity, RNA polymerase II-specific"/>
    <property type="evidence" value="ECO:0007669"/>
    <property type="project" value="TreeGrafter"/>
</dbReference>
<evidence type="ECO:0000256" key="5">
    <source>
        <dbReference type="PROSITE-ProRule" id="PRU00042"/>
    </source>
</evidence>
<evidence type="ECO:0000256" key="4">
    <source>
        <dbReference type="ARBA" id="ARBA00022833"/>
    </source>
</evidence>
<organism evidence="9 10">
    <name type="scientific">Tigriopus californicus</name>
    <name type="common">Marine copepod</name>
    <dbReference type="NCBI Taxonomy" id="6832"/>
    <lineage>
        <taxon>Eukaryota</taxon>
        <taxon>Metazoa</taxon>
        <taxon>Ecdysozoa</taxon>
        <taxon>Arthropoda</taxon>
        <taxon>Crustacea</taxon>
        <taxon>Multicrustacea</taxon>
        <taxon>Hexanauplia</taxon>
        <taxon>Copepoda</taxon>
        <taxon>Harpacticoida</taxon>
        <taxon>Harpacticidae</taxon>
        <taxon>Tigriopus</taxon>
    </lineage>
</organism>
<comment type="caution">
    <text evidence="9">The sequence shown here is derived from an EMBL/GenBank/DDBJ whole genome shotgun (WGS) entry which is preliminary data.</text>
</comment>
<dbReference type="SUPFAM" id="SSF54695">
    <property type="entry name" value="POZ domain"/>
    <property type="match status" value="1"/>
</dbReference>
<dbReference type="GO" id="GO:0008270">
    <property type="term" value="F:zinc ion binding"/>
    <property type="evidence" value="ECO:0007669"/>
    <property type="project" value="UniProtKB-KW"/>
</dbReference>
<dbReference type="STRING" id="6832.A0A553NTZ9"/>
<dbReference type="Pfam" id="PF13912">
    <property type="entry name" value="zf-C2H2_6"/>
    <property type="match status" value="1"/>
</dbReference>
<dbReference type="PROSITE" id="PS50157">
    <property type="entry name" value="ZINC_FINGER_C2H2_2"/>
    <property type="match status" value="5"/>
</dbReference>
<dbReference type="PROSITE" id="PS00028">
    <property type="entry name" value="ZINC_FINGER_C2H2_1"/>
    <property type="match status" value="4"/>
</dbReference>
<dbReference type="PROSITE" id="PS50097">
    <property type="entry name" value="BTB"/>
    <property type="match status" value="1"/>
</dbReference>
<evidence type="ECO:0000256" key="6">
    <source>
        <dbReference type="SAM" id="MobiDB-lite"/>
    </source>
</evidence>
<dbReference type="Gene3D" id="3.30.160.60">
    <property type="entry name" value="Classic Zinc Finger"/>
    <property type="match status" value="3"/>
</dbReference>
<proteinExistence type="predicted"/>
<dbReference type="OrthoDB" id="6382221at2759"/>
<dbReference type="InterPro" id="IPR011333">
    <property type="entry name" value="SKP1/BTB/POZ_sf"/>
</dbReference>
<dbReference type="GO" id="GO:0005634">
    <property type="term" value="C:nucleus"/>
    <property type="evidence" value="ECO:0007669"/>
    <property type="project" value="TreeGrafter"/>
</dbReference>
<accession>A0A553NTZ9</accession>
<name>A0A553NTZ9_TIGCA</name>
<feature type="domain" description="C2H2-type" evidence="8">
    <location>
        <begin position="453"/>
        <end position="480"/>
    </location>
</feature>
<dbReference type="EMBL" id="VCGU01000010">
    <property type="protein sequence ID" value="TRY68901.1"/>
    <property type="molecule type" value="Genomic_DNA"/>
</dbReference>
<dbReference type="CDD" id="cd18186">
    <property type="entry name" value="BTB_POZ_ZBTB_KLHL-like"/>
    <property type="match status" value="1"/>
</dbReference>
<reference evidence="9 10" key="1">
    <citation type="journal article" date="2018" name="Nat. Ecol. Evol.">
        <title>Genomic signatures of mitonuclear coevolution across populations of Tigriopus californicus.</title>
        <authorList>
            <person name="Barreto F.S."/>
            <person name="Watson E.T."/>
            <person name="Lima T.G."/>
            <person name="Willett C.S."/>
            <person name="Edmands S."/>
            <person name="Li W."/>
            <person name="Burton R.S."/>
        </authorList>
    </citation>
    <scope>NUCLEOTIDE SEQUENCE [LARGE SCALE GENOMIC DNA]</scope>
    <source>
        <strain evidence="9 10">San Diego</strain>
    </source>
</reference>
<dbReference type="SMART" id="SM00355">
    <property type="entry name" value="ZnF_C2H2"/>
    <property type="match status" value="7"/>
</dbReference>
<keyword evidence="1" id="KW-0479">Metal-binding</keyword>
<dbReference type="InterPro" id="IPR013087">
    <property type="entry name" value="Znf_C2H2_type"/>
</dbReference>
<dbReference type="Pfam" id="PF00651">
    <property type="entry name" value="BTB"/>
    <property type="match status" value="1"/>
</dbReference>
<dbReference type="Proteomes" id="UP000318571">
    <property type="component" value="Chromosome 1"/>
</dbReference>
<feature type="compositionally biased region" description="Polar residues" evidence="6">
    <location>
        <begin position="130"/>
        <end position="139"/>
    </location>
</feature>
<evidence type="ECO:0000313" key="9">
    <source>
        <dbReference type="EMBL" id="TRY68901.1"/>
    </source>
</evidence>
<feature type="domain" description="C2H2-type" evidence="8">
    <location>
        <begin position="396"/>
        <end position="423"/>
    </location>
</feature>
<feature type="domain" description="BTB" evidence="7">
    <location>
        <begin position="31"/>
        <end position="104"/>
    </location>
</feature>
<feature type="domain" description="C2H2-type" evidence="8">
    <location>
        <begin position="283"/>
        <end position="311"/>
    </location>
</feature>
<sequence length="632" mass="70236">MGSDSPCAKALAASNLCRLLDEQRLLKSSFCDVILKCGPETSYAHSAVLGAASGFFDKILLHMIDRNEIKPGIHGIKLIQLEVDDLFVGTEHLFQDIISFLYTGVKGDRLNDEIISALHHKLELHPQKMAPNSQSTQGRTHPPPGLSPSSGSFSQPSELTSQPPGPSKEVTTMADTSATFFTSASTPTSHLGLLDWKDLCGEVITAVPSISLNSGHTNVECEKALETGEMDLAAAAVSSLDEAKFSKVNDVKMDVSFCHKCDLLFISKEEFLIHRQMNCTRKFSCKSCGLLFTRVQSLLEHLVEVRHGESICSICHYAATTSAAMDSHLQNHMKVTKKPYFCLQCESRFPTRSALIQHLPKHSNETPFICNVCTKGFKWKQALSAHMVTHSTAKRHSCSICDFSTSHTSIFKSHQRLHNGMTLKCDLDGCTFETTRKYNFDQHKLTHSKEKLHQCEVCGKSFSLVKNMRRHARQHDEQAKKQRCPAPDCRFETLRTDKYVLHKKKCPFLNPGLGDDQQTHTAHLEPSSLGKTNSRISHPPQKAVVLNNLFNTVNPPNKTVIQTLPLIINDDSNPLDTASLDVTIQDMLKLSENLVLELDSTITVKQETALSSYVEAKMDQALSSTTDLIKHE</sequence>
<feature type="domain" description="C2H2-type" evidence="8">
    <location>
        <begin position="368"/>
        <end position="395"/>
    </location>
</feature>
<feature type="compositionally biased region" description="Low complexity" evidence="6">
    <location>
        <begin position="147"/>
        <end position="157"/>
    </location>
</feature>
<dbReference type="InterPro" id="IPR000210">
    <property type="entry name" value="BTB/POZ_dom"/>
</dbReference>
<keyword evidence="2" id="KW-0677">Repeat</keyword>
<dbReference type="SUPFAM" id="SSF57667">
    <property type="entry name" value="beta-beta-alpha zinc fingers"/>
    <property type="match status" value="3"/>
</dbReference>
<feature type="domain" description="C2H2-type" evidence="8">
    <location>
        <begin position="340"/>
        <end position="367"/>
    </location>
</feature>
<dbReference type="AlphaFoldDB" id="A0A553NTZ9"/>
<evidence type="ECO:0000259" key="8">
    <source>
        <dbReference type="PROSITE" id="PS50157"/>
    </source>
</evidence>
<evidence type="ECO:0000256" key="1">
    <source>
        <dbReference type="ARBA" id="ARBA00022723"/>
    </source>
</evidence>
<feature type="region of interest" description="Disordered" evidence="6">
    <location>
        <begin position="129"/>
        <end position="171"/>
    </location>
</feature>
<evidence type="ECO:0000313" key="10">
    <source>
        <dbReference type="Proteomes" id="UP000318571"/>
    </source>
</evidence>
<dbReference type="PANTHER" id="PTHR24409:SF295">
    <property type="entry name" value="AZ2-RELATED"/>
    <property type="match status" value="1"/>
</dbReference>
<keyword evidence="10" id="KW-1185">Reference proteome</keyword>
<protein>
    <recommendedName>
        <fullName evidence="11">BTB domain-containing protein</fullName>
    </recommendedName>
</protein>
<dbReference type="Gene3D" id="3.30.710.10">
    <property type="entry name" value="Potassium Channel Kv1.1, Chain A"/>
    <property type="match status" value="1"/>
</dbReference>
<keyword evidence="3 5" id="KW-0863">Zinc-finger</keyword>
<evidence type="ECO:0008006" key="11">
    <source>
        <dbReference type="Google" id="ProtNLM"/>
    </source>
</evidence>
<gene>
    <name evidence="9" type="ORF">TCAL_06834</name>
</gene>
<dbReference type="PANTHER" id="PTHR24409">
    <property type="entry name" value="ZINC FINGER PROTEIN 142"/>
    <property type="match status" value="1"/>
</dbReference>
<dbReference type="GO" id="GO:0000977">
    <property type="term" value="F:RNA polymerase II transcription regulatory region sequence-specific DNA binding"/>
    <property type="evidence" value="ECO:0007669"/>
    <property type="project" value="TreeGrafter"/>
</dbReference>